<evidence type="ECO:0008006" key="3">
    <source>
        <dbReference type="Google" id="ProtNLM"/>
    </source>
</evidence>
<feature type="coiled-coil region" evidence="1">
    <location>
        <begin position="215"/>
        <end position="275"/>
    </location>
</feature>
<organism evidence="2">
    <name type="scientific">Tanacetum cinerariifolium</name>
    <name type="common">Dalmatian daisy</name>
    <name type="synonym">Chrysanthemum cinerariifolium</name>
    <dbReference type="NCBI Taxonomy" id="118510"/>
    <lineage>
        <taxon>Eukaryota</taxon>
        <taxon>Viridiplantae</taxon>
        <taxon>Streptophyta</taxon>
        <taxon>Embryophyta</taxon>
        <taxon>Tracheophyta</taxon>
        <taxon>Spermatophyta</taxon>
        <taxon>Magnoliopsida</taxon>
        <taxon>eudicotyledons</taxon>
        <taxon>Gunneridae</taxon>
        <taxon>Pentapetalae</taxon>
        <taxon>asterids</taxon>
        <taxon>campanulids</taxon>
        <taxon>Asterales</taxon>
        <taxon>Asteraceae</taxon>
        <taxon>Asteroideae</taxon>
        <taxon>Anthemideae</taxon>
        <taxon>Anthemidinae</taxon>
        <taxon>Tanacetum</taxon>
    </lineage>
</organism>
<gene>
    <name evidence="2" type="ORF">Tci_493349</name>
</gene>
<accession>A0A699I6Q8</accession>
<sequence>MIHLQASTKQWHSFAPPLPQDIHQSTINSGLRQIQETKLLCKDDRLRVMGIIVQRVMLLAQRLSDAREKVDSGNDAYTLTTNALFQTYGIDSFDSDCDKVPAAQASFMTILYYYGSYDLFEVPNYNTYHDNTVFEQNVQEMQDYEQPAFVDDSNIKLTSESNIISYEQYLKEKSKVVHITSSHEQQNAMIISVIDEMSNQVGKCNTDNQEPMTVNESLIAKLKIYKEQIKIFKERHKFDLADREKYIDSQLRGVIVNRKAKLADFENQIKTLKLQLSATVKSHNTLSTTVDVLKKESKAKEDNQTIVKKHDALSMIDIEETLILAKESRINMLEKTDPIVKEKKVDITPIDYVTLNKLFEHFVPQKQLSTEQSFWLPISKPVSETPLVQPEPVLKEIPRELPTISLAKELTEMKEVFNQMETKVANCFVKRKCFEIKEKELLLENERILEYILYQDVMCIAMHADLDNKCVVSANNDNNIAYASMEKSYVEAYNQCLELKAELVKEKDMIEQYVFIELSKSYSKLEKHCISLEIVVQQSNERFQNDKPCENQDALEFHEFFEINNLKAQLQAKNTTISNLKNHIQELKGKSVADCTVYVTKSKVIALEMFKLDLEPLSPKFKKNKKAHVNYFKTTKDNANTLCDIVEQARTSNPSDSALEYTCMYAKQIQELLVYASDTCLSS</sequence>
<dbReference type="AlphaFoldDB" id="A0A699I6Q8"/>
<comment type="caution">
    <text evidence="2">The sequence shown here is derived from an EMBL/GenBank/DDBJ whole genome shotgun (WGS) entry which is preliminary data.</text>
</comment>
<proteinExistence type="predicted"/>
<evidence type="ECO:0000313" key="2">
    <source>
        <dbReference type="EMBL" id="GEZ21376.1"/>
    </source>
</evidence>
<dbReference type="EMBL" id="BKCJ010253091">
    <property type="protein sequence ID" value="GEZ21376.1"/>
    <property type="molecule type" value="Genomic_DNA"/>
</dbReference>
<reference evidence="2" key="1">
    <citation type="journal article" date="2019" name="Sci. Rep.">
        <title>Draft genome of Tanacetum cinerariifolium, the natural source of mosquito coil.</title>
        <authorList>
            <person name="Yamashiro T."/>
            <person name="Shiraishi A."/>
            <person name="Satake H."/>
            <person name="Nakayama K."/>
        </authorList>
    </citation>
    <scope>NUCLEOTIDE SEQUENCE</scope>
</reference>
<name>A0A699I6Q8_TANCI</name>
<feature type="coiled-coil region" evidence="1">
    <location>
        <begin position="563"/>
        <end position="590"/>
    </location>
</feature>
<protein>
    <recommendedName>
        <fullName evidence="3">Integrase, catalytic region, zinc finger, CCHC-type, peptidase aspartic, catalytic</fullName>
    </recommendedName>
</protein>
<evidence type="ECO:0000256" key="1">
    <source>
        <dbReference type="SAM" id="Coils"/>
    </source>
</evidence>
<keyword evidence="1" id="KW-0175">Coiled coil</keyword>